<evidence type="ECO:0000313" key="9">
    <source>
        <dbReference type="Proteomes" id="UP001180020"/>
    </source>
</evidence>
<dbReference type="PANTHER" id="PTHR10459">
    <property type="entry name" value="DNA LIGASE"/>
    <property type="match status" value="1"/>
</dbReference>
<dbReference type="PROSITE" id="PS51977">
    <property type="entry name" value="WGR"/>
    <property type="match status" value="1"/>
</dbReference>
<keyword evidence="9" id="KW-1185">Reference proteome</keyword>
<dbReference type="Pfam" id="PF21728">
    <property type="entry name" value="PADR1_N"/>
    <property type="match status" value="1"/>
</dbReference>
<dbReference type="Pfam" id="PF08063">
    <property type="entry name" value="Zn_ribbon_PADR1"/>
    <property type="match status" value="1"/>
</dbReference>
<dbReference type="GO" id="GO:0005730">
    <property type="term" value="C:nucleolus"/>
    <property type="evidence" value="ECO:0007669"/>
    <property type="project" value="TreeGrafter"/>
</dbReference>
<dbReference type="GO" id="GO:0003950">
    <property type="term" value="F:NAD+ poly-ADP-ribosyltransferase activity"/>
    <property type="evidence" value="ECO:0007669"/>
    <property type="project" value="UniProtKB-UniRule"/>
</dbReference>
<dbReference type="GO" id="GO:0006302">
    <property type="term" value="P:double-strand break repair"/>
    <property type="evidence" value="ECO:0007669"/>
    <property type="project" value="TreeGrafter"/>
</dbReference>
<evidence type="ECO:0000259" key="6">
    <source>
        <dbReference type="PROSITE" id="PS51059"/>
    </source>
</evidence>
<evidence type="ECO:0000256" key="2">
    <source>
        <dbReference type="ARBA" id="ARBA00022679"/>
    </source>
</evidence>
<feature type="compositionally biased region" description="Basic and acidic residues" evidence="5">
    <location>
        <begin position="486"/>
        <end position="495"/>
    </location>
</feature>
<dbReference type="SUPFAM" id="SSF56399">
    <property type="entry name" value="ADP-ribosylation"/>
    <property type="match status" value="1"/>
</dbReference>
<dbReference type="PROSITE" id="PS51059">
    <property type="entry name" value="PARP_CATALYTIC"/>
    <property type="match status" value="1"/>
</dbReference>
<dbReference type="PROSITE" id="PS52007">
    <property type="entry name" value="PADR1"/>
    <property type="match status" value="1"/>
</dbReference>
<name>A0AAV9DHC9_ACOCL</name>
<dbReference type="Proteomes" id="UP001180020">
    <property type="component" value="Unassembled WGS sequence"/>
</dbReference>
<reference evidence="8" key="2">
    <citation type="submission" date="2023-06" db="EMBL/GenBank/DDBJ databases">
        <authorList>
            <person name="Ma L."/>
            <person name="Liu K.-W."/>
            <person name="Li Z."/>
            <person name="Hsiao Y.-Y."/>
            <person name="Qi Y."/>
            <person name="Fu T."/>
            <person name="Tang G."/>
            <person name="Zhang D."/>
            <person name="Sun W.-H."/>
            <person name="Liu D.-K."/>
            <person name="Li Y."/>
            <person name="Chen G.-Z."/>
            <person name="Liu X.-D."/>
            <person name="Liao X.-Y."/>
            <person name="Jiang Y.-T."/>
            <person name="Yu X."/>
            <person name="Hao Y."/>
            <person name="Huang J."/>
            <person name="Zhao X.-W."/>
            <person name="Ke S."/>
            <person name="Chen Y.-Y."/>
            <person name="Wu W.-L."/>
            <person name="Hsu J.-L."/>
            <person name="Lin Y.-F."/>
            <person name="Huang M.-D."/>
            <person name="Li C.-Y."/>
            <person name="Huang L."/>
            <person name="Wang Z.-W."/>
            <person name="Zhao X."/>
            <person name="Zhong W.-Y."/>
            <person name="Peng D.-H."/>
            <person name="Ahmad S."/>
            <person name="Lan S."/>
            <person name="Zhang J.-S."/>
            <person name="Tsai W.-C."/>
            <person name="Van De Peer Y."/>
            <person name="Liu Z.-J."/>
        </authorList>
    </citation>
    <scope>NUCLEOTIDE SEQUENCE</scope>
    <source>
        <strain evidence="8">CP</strain>
        <tissue evidence="8">Leaves</tissue>
    </source>
</reference>
<dbReference type="GO" id="GO:1990404">
    <property type="term" value="F:NAD+-protein mono-ADP-ribosyltransferase activity"/>
    <property type="evidence" value="ECO:0007669"/>
    <property type="project" value="TreeGrafter"/>
</dbReference>
<dbReference type="InterPro" id="IPR012317">
    <property type="entry name" value="Poly(ADP-ribose)pol_cat_dom"/>
</dbReference>
<dbReference type="EMBL" id="JAUJYO010000013">
    <property type="protein sequence ID" value="KAK1300404.1"/>
    <property type="molecule type" value="Genomic_DNA"/>
</dbReference>
<dbReference type="Gene3D" id="3.90.640.80">
    <property type="match status" value="1"/>
</dbReference>
<evidence type="ECO:0000256" key="5">
    <source>
        <dbReference type="SAM" id="MobiDB-lite"/>
    </source>
</evidence>
<feature type="domain" description="PARP catalytic" evidence="6">
    <location>
        <begin position="396"/>
        <end position="549"/>
    </location>
</feature>
<dbReference type="Gene3D" id="3.90.228.10">
    <property type="match status" value="1"/>
</dbReference>
<dbReference type="AlphaFoldDB" id="A0AAV9DHC9"/>
<evidence type="ECO:0000259" key="7">
    <source>
        <dbReference type="PROSITE" id="PS51977"/>
    </source>
</evidence>
<protein>
    <recommendedName>
        <fullName evidence="4">Poly [ADP-ribose] polymerase</fullName>
        <shortName evidence="4">PARP</shortName>
        <ecNumber evidence="4">2.4.2.-</ecNumber>
    </recommendedName>
</protein>
<gene>
    <name evidence="8" type="primary">PARP3</name>
    <name evidence="8" type="ORF">QJS10_CPB13g01612</name>
</gene>
<dbReference type="SMART" id="SM00773">
    <property type="entry name" value="WGR"/>
    <property type="match status" value="1"/>
</dbReference>
<keyword evidence="2 4" id="KW-0808">Transferase</keyword>
<dbReference type="InterPro" id="IPR036930">
    <property type="entry name" value="WGR_dom_sf"/>
</dbReference>
<keyword evidence="1 4" id="KW-0328">Glycosyltransferase</keyword>
<feature type="region of interest" description="Disordered" evidence="5">
    <location>
        <begin position="1"/>
        <end position="48"/>
    </location>
</feature>
<feature type="compositionally biased region" description="Basic and acidic residues" evidence="5">
    <location>
        <begin position="1"/>
        <end position="40"/>
    </location>
</feature>
<dbReference type="SMART" id="SM01335">
    <property type="entry name" value="PADR1"/>
    <property type="match status" value="1"/>
</dbReference>
<reference evidence="8" key="1">
    <citation type="journal article" date="2023" name="Nat. Commun.">
        <title>Diploid and tetraploid genomes of Acorus and the evolution of monocots.</title>
        <authorList>
            <person name="Ma L."/>
            <person name="Liu K.W."/>
            <person name="Li Z."/>
            <person name="Hsiao Y.Y."/>
            <person name="Qi Y."/>
            <person name="Fu T."/>
            <person name="Tang G.D."/>
            <person name="Zhang D."/>
            <person name="Sun W.H."/>
            <person name="Liu D.K."/>
            <person name="Li Y."/>
            <person name="Chen G.Z."/>
            <person name="Liu X.D."/>
            <person name="Liao X.Y."/>
            <person name="Jiang Y.T."/>
            <person name="Yu X."/>
            <person name="Hao Y."/>
            <person name="Huang J."/>
            <person name="Zhao X.W."/>
            <person name="Ke S."/>
            <person name="Chen Y.Y."/>
            <person name="Wu W.L."/>
            <person name="Hsu J.L."/>
            <person name="Lin Y.F."/>
            <person name="Huang M.D."/>
            <person name="Li C.Y."/>
            <person name="Huang L."/>
            <person name="Wang Z.W."/>
            <person name="Zhao X."/>
            <person name="Zhong W.Y."/>
            <person name="Peng D.H."/>
            <person name="Ahmad S."/>
            <person name="Lan S."/>
            <person name="Zhang J.S."/>
            <person name="Tsai W.C."/>
            <person name="Van de Peer Y."/>
            <person name="Liu Z.J."/>
        </authorList>
    </citation>
    <scope>NUCLEOTIDE SEQUENCE</scope>
    <source>
        <strain evidence="8">CP</strain>
    </source>
</reference>
<evidence type="ECO:0000313" key="8">
    <source>
        <dbReference type="EMBL" id="KAK1300404.1"/>
    </source>
</evidence>
<proteinExistence type="predicted"/>
<organism evidence="8 9">
    <name type="scientific">Acorus calamus</name>
    <name type="common">Sweet flag</name>
    <dbReference type="NCBI Taxonomy" id="4465"/>
    <lineage>
        <taxon>Eukaryota</taxon>
        <taxon>Viridiplantae</taxon>
        <taxon>Streptophyta</taxon>
        <taxon>Embryophyta</taxon>
        <taxon>Tracheophyta</taxon>
        <taxon>Spermatophyta</taxon>
        <taxon>Magnoliopsida</taxon>
        <taxon>Liliopsida</taxon>
        <taxon>Acoraceae</taxon>
        <taxon>Acorus</taxon>
    </lineage>
</organism>
<evidence type="ECO:0000256" key="4">
    <source>
        <dbReference type="RuleBase" id="RU362114"/>
    </source>
</evidence>
<dbReference type="InterPro" id="IPR049296">
    <property type="entry name" value="PARP1-like_PADR1_N"/>
</dbReference>
<dbReference type="Pfam" id="PF00644">
    <property type="entry name" value="PARP"/>
    <property type="match status" value="1"/>
</dbReference>
<feature type="region of interest" description="Disordered" evidence="5">
    <location>
        <begin position="483"/>
        <end position="502"/>
    </location>
</feature>
<feature type="domain" description="WGR" evidence="7">
    <location>
        <begin position="247"/>
        <end position="337"/>
    </location>
</feature>
<comment type="caution">
    <text evidence="8">The sequence shown here is derived from an EMBL/GenBank/DDBJ whole genome shotgun (WGS) entry which is preliminary data.</text>
</comment>
<dbReference type="PANTHER" id="PTHR10459:SF106">
    <property type="entry name" value="PROTEIN ADP-RIBOSYLTRANSFERASE PARP3"/>
    <property type="match status" value="1"/>
</dbReference>
<accession>A0AAV9DHC9</accession>
<keyword evidence="3 4" id="KW-0520">NAD</keyword>
<sequence length="549" mass="62510">MRQSHAEDREGKTGAKKQKSESKAHEAEAPATHTRNERPKPTNGGRSSADVAAEFYEFCKATREHLSIEEMRKILEANNQDSSGHWMMCEILIVTSTSQDIMFYGPLEKCLICNGQIDCNGSVYQCNGCYSEWTTCKYSTRDPKRREDPLKLPDELKNNSMASDQYWRKQIEKHGGKVSNGVADSIDKQEVQPMEAYDVISDLPPYGKGIPLDKQDPNEESIQSLSAELKLYGKRGVYKDSKLEEEGGHIFERDGIIYNCAFSVCDAYCIMQLIVVPENRLHLYYKKARMGDDTRVEEKASTDGAVEEFVRLFKDLTGNEFEPWEREKTFQKKPHKFFPIDMVFVQSSPFKHRILFRVCFTNSVFLVRMMGSMFDTEDSDFVSLALLLCTASLTQDPLFDRYKNLHCSITLVEQQSEDYKMILDYLNKTYEPVKLGDLFGRGSVCYDAAAEAARYGFTAVDRPEGFLVLAVVSLGDRVTEMSSAPEDTKKLESKKAGVKGLGRKKTDESEHFVWKDDVKVPCGRIMASEHKESPLEYNEYTIYDPGQEV</sequence>
<dbReference type="InterPro" id="IPR008893">
    <property type="entry name" value="WGR_domain"/>
</dbReference>
<dbReference type="EC" id="2.4.2.-" evidence="4"/>
<dbReference type="InterPro" id="IPR012982">
    <property type="entry name" value="PARP1-like_PADR1_Zn_ribbon"/>
</dbReference>
<dbReference type="GO" id="GO:0070212">
    <property type="term" value="P:protein poly-ADP-ribosylation"/>
    <property type="evidence" value="ECO:0007669"/>
    <property type="project" value="TreeGrafter"/>
</dbReference>
<evidence type="ECO:0000256" key="3">
    <source>
        <dbReference type="ARBA" id="ARBA00023027"/>
    </source>
</evidence>
<dbReference type="SUPFAM" id="SSF142921">
    <property type="entry name" value="WGR domain-like"/>
    <property type="match status" value="1"/>
</dbReference>
<dbReference type="GO" id="GO:0008270">
    <property type="term" value="F:zinc ion binding"/>
    <property type="evidence" value="ECO:0007669"/>
    <property type="project" value="InterPro"/>
</dbReference>
<dbReference type="InterPro" id="IPR050800">
    <property type="entry name" value="ARTD/PARP"/>
</dbReference>
<evidence type="ECO:0000256" key="1">
    <source>
        <dbReference type="ARBA" id="ARBA00022676"/>
    </source>
</evidence>